<organism evidence="1 2">
    <name type="scientific">Ascaris lumbricoides</name>
    <name type="common">Giant roundworm</name>
    <dbReference type="NCBI Taxonomy" id="6252"/>
    <lineage>
        <taxon>Eukaryota</taxon>
        <taxon>Metazoa</taxon>
        <taxon>Ecdysozoa</taxon>
        <taxon>Nematoda</taxon>
        <taxon>Chromadorea</taxon>
        <taxon>Rhabditida</taxon>
        <taxon>Spirurina</taxon>
        <taxon>Ascaridomorpha</taxon>
        <taxon>Ascaridoidea</taxon>
        <taxon>Ascarididae</taxon>
        <taxon>Ascaris</taxon>
    </lineage>
</organism>
<dbReference type="AlphaFoldDB" id="A0A0M3I838"/>
<accession>A0A0M3I838</accession>
<dbReference type="WBParaSite" id="ALUE_0001345501-mRNA-1">
    <property type="protein sequence ID" value="ALUE_0001345501-mRNA-1"/>
    <property type="gene ID" value="ALUE_0001345501"/>
</dbReference>
<name>A0A0M3I838_ASCLU</name>
<proteinExistence type="predicted"/>
<evidence type="ECO:0000313" key="1">
    <source>
        <dbReference type="Proteomes" id="UP000036681"/>
    </source>
</evidence>
<dbReference type="Proteomes" id="UP000036681">
    <property type="component" value="Unplaced"/>
</dbReference>
<sequence length="83" mass="10031">MSAERIAEDKRLCSTEVENYSRCFSTRTACIKKRDMYFWYLMQQRWKEKFSVKVKNIVGRVVFDLLEWSRLPEKCALIPVINF</sequence>
<reference evidence="2" key="1">
    <citation type="submission" date="2017-02" db="UniProtKB">
        <authorList>
            <consortium name="WormBaseParasite"/>
        </authorList>
    </citation>
    <scope>IDENTIFICATION</scope>
</reference>
<keyword evidence="1" id="KW-1185">Reference proteome</keyword>
<evidence type="ECO:0000313" key="2">
    <source>
        <dbReference type="WBParaSite" id="ALUE_0001345501-mRNA-1"/>
    </source>
</evidence>
<protein>
    <submittedName>
        <fullName evidence="2">Uncharacterized protein</fullName>
    </submittedName>
</protein>